<keyword evidence="2" id="KW-1185">Reference proteome</keyword>
<reference evidence="2" key="1">
    <citation type="journal article" date="2019" name="Int. J. Syst. Evol. Microbiol.">
        <title>The Global Catalogue of Microorganisms (GCM) 10K type strain sequencing project: providing services to taxonomists for standard genome sequencing and annotation.</title>
        <authorList>
            <consortium name="The Broad Institute Genomics Platform"/>
            <consortium name="The Broad Institute Genome Sequencing Center for Infectious Disease"/>
            <person name="Wu L."/>
            <person name="Ma J."/>
        </authorList>
    </citation>
    <scope>NUCLEOTIDE SEQUENCE [LARGE SCALE GENOMIC DNA]</scope>
    <source>
        <strain evidence="2">CGMCC 1.12769</strain>
    </source>
</reference>
<dbReference type="EMBL" id="BMFT01000001">
    <property type="protein sequence ID" value="GGH18160.1"/>
    <property type="molecule type" value="Genomic_DNA"/>
</dbReference>
<comment type="caution">
    <text evidence="1">The sequence shown here is derived from an EMBL/GenBank/DDBJ whole genome shotgun (WGS) entry which is preliminary data.</text>
</comment>
<dbReference type="Gene3D" id="1.20.1500.10">
    <property type="entry name" value="YheA/YmcA-like"/>
    <property type="match status" value="1"/>
</dbReference>
<name>A0ABQ1Y9V3_9BACL</name>
<dbReference type="Pfam" id="PF06133">
    <property type="entry name" value="Com_YlbF"/>
    <property type="match status" value="1"/>
</dbReference>
<organism evidence="1 2">
    <name type="scientific">Paenibacillus segetis</name>
    <dbReference type="NCBI Taxonomy" id="1325360"/>
    <lineage>
        <taxon>Bacteria</taxon>
        <taxon>Bacillati</taxon>
        <taxon>Bacillota</taxon>
        <taxon>Bacilli</taxon>
        <taxon>Bacillales</taxon>
        <taxon>Paenibacillaceae</taxon>
        <taxon>Paenibacillus</taxon>
    </lineage>
</organism>
<proteinExistence type="predicted"/>
<dbReference type="Proteomes" id="UP000659344">
    <property type="component" value="Unassembled WGS sequence"/>
</dbReference>
<dbReference type="RefSeq" id="WP_188537110.1">
    <property type="nucleotide sequence ID" value="NZ_BMFT01000001.1"/>
</dbReference>
<evidence type="ECO:0000313" key="2">
    <source>
        <dbReference type="Proteomes" id="UP000659344"/>
    </source>
</evidence>
<dbReference type="SUPFAM" id="SSF158622">
    <property type="entry name" value="YheA/YmcA-like"/>
    <property type="match status" value="1"/>
</dbReference>
<dbReference type="InterPro" id="IPR010368">
    <property type="entry name" value="Com_YlbF"/>
</dbReference>
<dbReference type="InterPro" id="IPR023378">
    <property type="entry name" value="YheA/YmcA-like_dom_sf"/>
</dbReference>
<dbReference type="InterPro" id="IPR052767">
    <property type="entry name" value="Bact_com_dev_regulator"/>
</dbReference>
<accession>A0ABQ1Y9V3</accession>
<evidence type="ECO:0000313" key="1">
    <source>
        <dbReference type="EMBL" id="GGH18160.1"/>
    </source>
</evidence>
<gene>
    <name evidence="1" type="ORF">GCM10008013_13940</name>
</gene>
<dbReference type="PANTHER" id="PTHR38448">
    <property type="entry name" value="REGULATORY PROTEIN YLBF-RELATED"/>
    <property type="match status" value="1"/>
</dbReference>
<sequence length="150" mass="17155">MEQHNNQTDCGIPKFDSRDLVIRGDIMSKAKELAELIGTSEEVQHFQKAEKLIQQHERVQDLISKIKKKQKEIVAFESFQNKTMVDKIEGEMRELQDELDSIPVVTEFQQSQSDINYLLQLVISVIRDTVSDKVNVETASTQEPTSGYGE</sequence>
<protein>
    <recommendedName>
        <fullName evidence="3">Cell fate regulator YmcA, YheA/YmcA/DUF963 family (Controls sporulation, competence, biofilm development)</fullName>
    </recommendedName>
</protein>
<evidence type="ECO:0008006" key="3">
    <source>
        <dbReference type="Google" id="ProtNLM"/>
    </source>
</evidence>
<dbReference type="PANTHER" id="PTHR38448:SF1">
    <property type="entry name" value="YLBF FAMILY REGULATOR"/>
    <property type="match status" value="1"/>
</dbReference>